<evidence type="ECO:0000313" key="1">
    <source>
        <dbReference type="EMBL" id="KAF0550245.1"/>
    </source>
</evidence>
<dbReference type="Proteomes" id="UP000439903">
    <property type="component" value="Unassembled WGS sequence"/>
</dbReference>
<organism evidence="1 2">
    <name type="scientific">Gigaspora margarita</name>
    <dbReference type="NCBI Taxonomy" id="4874"/>
    <lineage>
        <taxon>Eukaryota</taxon>
        <taxon>Fungi</taxon>
        <taxon>Fungi incertae sedis</taxon>
        <taxon>Mucoromycota</taxon>
        <taxon>Glomeromycotina</taxon>
        <taxon>Glomeromycetes</taxon>
        <taxon>Diversisporales</taxon>
        <taxon>Gigasporaceae</taxon>
        <taxon>Gigaspora</taxon>
    </lineage>
</organism>
<dbReference type="OrthoDB" id="2285352at2759"/>
<dbReference type="AlphaFoldDB" id="A0A8H4B0I5"/>
<accession>A0A8H4B0I5</accession>
<protein>
    <submittedName>
        <fullName evidence="1">Uncharacterized protein</fullName>
    </submittedName>
</protein>
<evidence type="ECO:0000313" key="2">
    <source>
        <dbReference type="Proteomes" id="UP000439903"/>
    </source>
</evidence>
<sequence length="91" mass="10091">MVLDKPMNINLVCLPSNDITTAKCKINNIIIPKAVLDEDAQCTIESKKLAKHLGLKIDTTNFLSLKGAATNTKAYKYCYNVLITFTNRTLS</sequence>
<dbReference type="InterPro" id="IPR021109">
    <property type="entry name" value="Peptidase_aspartic_dom_sf"/>
</dbReference>
<name>A0A8H4B0I5_GIGMA</name>
<dbReference type="EMBL" id="WTPW01000086">
    <property type="protein sequence ID" value="KAF0550245.1"/>
    <property type="molecule type" value="Genomic_DNA"/>
</dbReference>
<keyword evidence="2" id="KW-1185">Reference proteome</keyword>
<proteinExistence type="predicted"/>
<reference evidence="1 2" key="1">
    <citation type="journal article" date="2019" name="Environ. Microbiol.">
        <title>At the nexus of three kingdoms: the genome of the mycorrhizal fungus Gigaspora margarita provides insights into plant, endobacterial and fungal interactions.</title>
        <authorList>
            <person name="Venice F."/>
            <person name="Ghignone S."/>
            <person name="Salvioli di Fossalunga A."/>
            <person name="Amselem J."/>
            <person name="Novero M."/>
            <person name="Xianan X."/>
            <person name="Sedzielewska Toro K."/>
            <person name="Morin E."/>
            <person name="Lipzen A."/>
            <person name="Grigoriev I.V."/>
            <person name="Henrissat B."/>
            <person name="Martin F.M."/>
            <person name="Bonfante P."/>
        </authorList>
    </citation>
    <scope>NUCLEOTIDE SEQUENCE [LARGE SCALE GENOMIC DNA]</scope>
    <source>
        <strain evidence="1 2">BEG34</strain>
    </source>
</reference>
<dbReference type="Gene3D" id="2.40.70.10">
    <property type="entry name" value="Acid Proteases"/>
    <property type="match status" value="1"/>
</dbReference>
<comment type="caution">
    <text evidence="1">The sequence shown here is derived from an EMBL/GenBank/DDBJ whole genome shotgun (WGS) entry which is preliminary data.</text>
</comment>
<gene>
    <name evidence="1" type="ORF">F8M41_024670</name>
</gene>